<keyword evidence="5" id="KW-1185">Reference proteome</keyword>
<evidence type="ECO:0000313" key="4">
    <source>
        <dbReference type="EMBL" id="KAJ7721747.1"/>
    </source>
</evidence>
<protein>
    <recommendedName>
        <fullName evidence="3">DUF6534 domain-containing protein</fullName>
    </recommendedName>
</protein>
<feature type="transmembrane region" description="Helical" evidence="2">
    <location>
        <begin position="116"/>
        <end position="136"/>
    </location>
</feature>
<feature type="domain" description="DUF6534" evidence="3">
    <location>
        <begin position="202"/>
        <end position="288"/>
    </location>
</feature>
<feature type="transmembrane region" description="Helical" evidence="2">
    <location>
        <begin position="51"/>
        <end position="72"/>
    </location>
</feature>
<feature type="compositionally biased region" description="Polar residues" evidence="1">
    <location>
        <begin position="348"/>
        <end position="367"/>
    </location>
</feature>
<dbReference type="Proteomes" id="UP001215280">
    <property type="component" value="Unassembled WGS sequence"/>
</dbReference>
<dbReference type="InterPro" id="IPR045339">
    <property type="entry name" value="DUF6534"/>
</dbReference>
<evidence type="ECO:0000256" key="1">
    <source>
        <dbReference type="SAM" id="MobiDB-lite"/>
    </source>
</evidence>
<dbReference type="PANTHER" id="PTHR40465">
    <property type="entry name" value="CHROMOSOME 1, WHOLE GENOME SHOTGUN SEQUENCE"/>
    <property type="match status" value="1"/>
</dbReference>
<evidence type="ECO:0000313" key="5">
    <source>
        <dbReference type="Proteomes" id="UP001215280"/>
    </source>
</evidence>
<keyword evidence="2" id="KW-0812">Transmembrane</keyword>
<feature type="transmembrane region" description="Helical" evidence="2">
    <location>
        <begin position="265"/>
        <end position="285"/>
    </location>
</feature>
<keyword evidence="2" id="KW-0472">Membrane</keyword>
<sequence>MCGGDGYLTAMLRCRLHIALFLSGPLLVRPPLLPPRPSFAMNPNLIGSIEIGTLVAVILLGMVTVQIYVYYLNFPHDSRIIKSLIALVWVTEVAHVVGICYGLYRITVTRYGHLDLPIPLELCIAAILGNAIHPVVQAIFTTRIYQFGRNRANRILTAACWAISGFIFGATVLLSIKVFSAPDVNQFEEQWAWLIMGLFGATAAVDLVIAAAMCYYTLRNRASLRPEKPNTIDTFVSWTAQTGVFTSIAAITVVIFFALMKQNHIWLTLLILTTGLYSNSLLSLLNGRLQLGYQTEAPFSISLATFNRSHRTNRSQVQFSYPPTVHLKPPSVQMTNSKPPSNPSSPSTRSLAGSSRTASGMLTSPSLHHTLPREYSPRI</sequence>
<dbReference type="AlphaFoldDB" id="A0AAD7HJL1"/>
<dbReference type="PANTHER" id="PTHR40465:SF1">
    <property type="entry name" value="DUF6534 DOMAIN-CONTAINING PROTEIN"/>
    <property type="match status" value="1"/>
</dbReference>
<keyword evidence="2" id="KW-1133">Transmembrane helix</keyword>
<feature type="transmembrane region" description="Helical" evidence="2">
    <location>
        <begin position="156"/>
        <end position="179"/>
    </location>
</feature>
<feature type="compositionally biased region" description="Low complexity" evidence="1">
    <location>
        <begin position="336"/>
        <end position="347"/>
    </location>
</feature>
<name>A0AAD7HJL1_9AGAR</name>
<feature type="region of interest" description="Disordered" evidence="1">
    <location>
        <begin position="319"/>
        <end position="379"/>
    </location>
</feature>
<dbReference type="Pfam" id="PF20152">
    <property type="entry name" value="DUF6534"/>
    <property type="match status" value="1"/>
</dbReference>
<comment type="caution">
    <text evidence="4">The sequence shown here is derived from an EMBL/GenBank/DDBJ whole genome shotgun (WGS) entry which is preliminary data.</text>
</comment>
<accession>A0AAD7HJL1</accession>
<feature type="transmembrane region" description="Helical" evidence="2">
    <location>
        <begin position="84"/>
        <end position="104"/>
    </location>
</feature>
<reference evidence="4" key="1">
    <citation type="submission" date="2023-03" db="EMBL/GenBank/DDBJ databases">
        <title>Massive genome expansion in bonnet fungi (Mycena s.s.) driven by repeated elements and novel gene families across ecological guilds.</title>
        <authorList>
            <consortium name="Lawrence Berkeley National Laboratory"/>
            <person name="Harder C.B."/>
            <person name="Miyauchi S."/>
            <person name="Viragh M."/>
            <person name="Kuo A."/>
            <person name="Thoen E."/>
            <person name="Andreopoulos B."/>
            <person name="Lu D."/>
            <person name="Skrede I."/>
            <person name="Drula E."/>
            <person name="Henrissat B."/>
            <person name="Morin E."/>
            <person name="Kohler A."/>
            <person name="Barry K."/>
            <person name="LaButti K."/>
            <person name="Morin E."/>
            <person name="Salamov A."/>
            <person name="Lipzen A."/>
            <person name="Mereny Z."/>
            <person name="Hegedus B."/>
            <person name="Baldrian P."/>
            <person name="Stursova M."/>
            <person name="Weitz H."/>
            <person name="Taylor A."/>
            <person name="Grigoriev I.V."/>
            <person name="Nagy L.G."/>
            <person name="Martin F."/>
            <person name="Kauserud H."/>
        </authorList>
    </citation>
    <scope>NUCLEOTIDE SEQUENCE</scope>
    <source>
        <strain evidence="4">CBHHK188m</strain>
    </source>
</reference>
<gene>
    <name evidence="4" type="ORF">DFH07DRAFT_857591</name>
</gene>
<evidence type="ECO:0000259" key="3">
    <source>
        <dbReference type="Pfam" id="PF20152"/>
    </source>
</evidence>
<organism evidence="4 5">
    <name type="scientific">Mycena maculata</name>
    <dbReference type="NCBI Taxonomy" id="230809"/>
    <lineage>
        <taxon>Eukaryota</taxon>
        <taxon>Fungi</taxon>
        <taxon>Dikarya</taxon>
        <taxon>Basidiomycota</taxon>
        <taxon>Agaricomycotina</taxon>
        <taxon>Agaricomycetes</taxon>
        <taxon>Agaricomycetidae</taxon>
        <taxon>Agaricales</taxon>
        <taxon>Marasmiineae</taxon>
        <taxon>Mycenaceae</taxon>
        <taxon>Mycena</taxon>
    </lineage>
</organism>
<dbReference type="EMBL" id="JARJLG010000265">
    <property type="protein sequence ID" value="KAJ7721747.1"/>
    <property type="molecule type" value="Genomic_DNA"/>
</dbReference>
<evidence type="ECO:0000256" key="2">
    <source>
        <dbReference type="SAM" id="Phobius"/>
    </source>
</evidence>
<feature type="transmembrane region" description="Helical" evidence="2">
    <location>
        <begin position="191"/>
        <end position="218"/>
    </location>
</feature>
<feature type="transmembrane region" description="Helical" evidence="2">
    <location>
        <begin position="238"/>
        <end position="259"/>
    </location>
</feature>
<proteinExistence type="predicted"/>